<evidence type="ECO:0000256" key="2">
    <source>
        <dbReference type="SAM" id="MobiDB-lite"/>
    </source>
</evidence>
<feature type="region of interest" description="Disordered" evidence="2">
    <location>
        <begin position="444"/>
        <end position="466"/>
    </location>
</feature>
<dbReference type="FunFam" id="1.10.8.270:FF:000011">
    <property type="entry name" value="TBC1 domain family member 5"/>
    <property type="match status" value="1"/>
</dbReference>
<proteinExistence type="predicted"/>
<sequence length="595" mass="69266">MSTSNIPDSPSISTSEIDTERCNLRPQRPPPPPPVQTDFSTSIELAVPSAESDITLLITDTPNNNVEDNRPSLLFEFNELFDSFDYESVRNKILNRQMTTCSFTTVLWRIFLHCLPRSSCQWNQIIDGSRAEYDELVEKYLLDLQKIRENYADAKHLNHPLSQEENSLWNQYYVYEELKENIYQDVIRTCQEIKFFRQKHVLDLLLRVLYLHSRHHGEALPYRQGMHEILAVIVYLIHNESVIINDYPESNEIMKKLYDPKYLAHDSYAIYSKIMDHIHPFYDFKSNNAIARKVLFQRLNDTQVQMNDTVMRVSAIFHRLKDFDRPLFEQLQELDIEPTVYGIRWLRLLFGREIPFSSIPNLWTVIFCYDECFAFVDFFFLALLMEIGQIFKKHGISEYSFCLQYLMQSNNINDVESVIQKALSLEKLSKAKESRLTSSYSALTQSNRYPTPGSSKPTSPTQNYTQNPMIDAIRNSTSTTPFILLSPPGKINSSKATKESEMNDYPGKEVRQQFETNIQIQKYCAEFMNKFIGRIRNRVCGLPDSNDEVLIQLNGLEQIANILEGTLTFDDRTLEALANYKQKEKLIENDNPDAI</sequence>
<dbReference type="Gene3D" id="1.10.8.270">
    <property type="entry name" value="putative rabgap domain of human tbc1 domain family member 14 like domains"/>
    <property type="match status" value="1"/>
</dbReference>
<protein>
    <recommendedName>
        <fullName evidence="3">Rab-GAP TBC domain-containing protein</fullName>
    </recommendedName>
</protein>
<dbReference type="GO" id="GO:0005737">
    <property type="term" value="C:cytoplasm"/>
    <property type="evidence" value="ECO:0007669"/>
    <property type="project" value="UniProtKB-ARBA"/>
</dbReference>
<evidence type="ECO:0000313" key="5">
    <source>
        <dbReference type="Proteomes" id="UP000663832"/>
    </source>
</evidence>
<organism evidence="4 5">
    <name type="scientific">Adineta steineri</name>
    <dbReference type="NCBI Taxonomy" id="433720"/>
    <lineage>
        <taxon>Eukaryota</taxon>
        <taxon>Metazoa</taxon>
        <taxon>Spiralia</taxon>
        <taxon>Gnathifera</taxon>
        <taxon>Rotifera</taxon>
        <taxon>Eurotatoria</taxon>
        <taxon>Bdelloidea</taxon>
        <taxon>Adinetida</taxon>
        <taxon>Adinetidae</taxon>
        <taxon>Adineta</taxon>
    </lineage>
</organism>
<dbReference type="Gene3D" id="1.10.472.80">
    <property type="entry name" value="Ypt/Rab-GAP domain of gyp1p, domain 3"/>
    <property type="match status" value="1"/>
</dbReference>
<dbReference type="AlphaFoldDB" id="A0A813TYM2"/>
<reference evidence="4" key="1">
    <citation type="submission" date="2021-02" db="EMBL/GenBank/DDBJ databases">
        <authorList>
            <person name="Nowell W R."/>
        </authorList>
    </citation>
    <scope>NUCLEOTIDE SEQUENCE</scope>
</reference>
<dbReference type="PROSITE" id="PS50086">
    <property type="entry name" value="TBC_RABGAP"/>
    <property type="match status" value="1"/>
</dbReference>
<comment type="caution">
    <text evidence="4">The sequence shown here is derived from an EMBL/GenBank/DDBJ whole genome shotgun (WGS) entry which is preliminary data.</text>
</comment>
<dbReference type="Proteomes" id="UP000663832">
    <property type="component" value="Unassembled WGS sequence"/>
</dbReference>
<feature type="region of interest" description="Disordered" evidence="2">
    <location>
        <begin position="1"/>
        <end position="38"/>
    </location>
</feature>
<dbReference type="InterPro" id="IPR035969">
    <property type="entry name" value="Rab-GAP_TBC_sf"/>
</dbReference>
<dbReference type="GO" id="GO:0005096">
    <property type="term" value="F:GTPase activator activity"/>
    <property type="evidence" value="ECO:0007669"/>
    <property type="project" value="UniProtKB-KW"/>
</dbReference>
<dbReference type="InterPro" id="IPR000195">
    <property type="entry name" value="Rab-GAP-TBC_dom"/>
</dbReference>
<gene>
    <name evidence="4" type="ORF">QVE165_LOCUS5234</name>
</gene>
<feature type="domain" description="Rab-GAP TBC" evidence="3">
    <location>
        <begin position="98"/>
        <end position="370"/>
    </location>
</feature>
<evidence type="ECO:0000313" key="4">
    <source>
        <dbReference type="EMBL" id="CAF0820469.1"/>
    </source>
</evidence>
<dbReference type="PANTHER" id="PTHR22957">
    <property type="entry name" value="TBC1 DOMAIN FAMILY MEMBER GTPASE-ACTIVATING PROTEIN"/>
    <property type="match status" value="1"/>
</dbReference>
<name>A0A813TYM2_9BILA</name>
<evidence type="ECO:0000256" key="1">
    <source>
        <dbReference type="ARBA" id="ARBA00022468"/>
    </source>
</evidence>
<feature type="compositionally biased region" description="Polar residues" evidence="2">
    <location>
        <begin position="1"/>
        <end position="16"/>
    </location>
</feature>
<keyword evidence="5" id="KW-1185">Reference proteome</keyword>
<accession>A0A813TYM2</accession>
<evidence type="ECO:0000259" key="3">
    <source>
        <dbReference type="PROSITE" id="PS50086"/>
    </source>
</evidence>
<dbReference type="SMART" id="SM00164">
    <property type="entry name" value="TBC"/>
    <property type="match status" value="1"/>
</dbReference>
<dbReference type="SUPFAM" id="SSF47923">
    <property type="entry name" value="Ypt/Rab-GAP domain of gyp1p"/>
    <property type="match status" value="2"/>
</dbReference>
<dbReference type="PANTHER" id="PTHR22957:SF337">
    <property type="entry name" value="TBC1 DOMAIN FAMILY MEMBER 5"/>
    <property type="match status" value="1"/>
</dbReference>
<feature type="compositionally biased region" description="Low complexity" evidence="2">
    <location>
        <begin position="450"/>
        <end position="461"/>
    </location>
</feature>
<keyword evidence="1" id="KW-0343">GTPase activation</keyword>
<dbReference type="EMBL" id="CAJNOM010000021">
    <property type="protein sequence ID" value="CAF0820469.1"/>
    <property type="molecule type" value="Genomic_DNA"/>
</dbReference>
<dbReference type="Pfam" id="PF00566">
    <property type="entry name" value="RabGAP-TBC"/>
    <property type="match status" value="1"/>
</dbReference>
<dbReference type="OrthoDB" id="27140at2759"/>